<dbReference type="EMBL" id="OVEO01000002">
    <property type="protein sequence ID" value="SPQ94453.1"/>
    <property type="molecule type" value="Genomic_DNA"/>
</dbReference>
<dbReference type="PANTHER" id="PTHR11937">
    <property type="entry name" value="ACTIN"/>
    <property type="match status" value="1"/>
</dbReference>
<dbReference type="SUPFAM" id="SSF53067">
    <property type="entry name" value="Actin-like ATPase domain"/>
    <property type="match status" value="2"/>
</dbReference>
<evidence type="ECO:0000313" key="4">
    <source>
        <dbReference type="Proteomes" id="UP000290189"/>
    </source>
</evidence>
<comment type="catalytic activity">
    <reaction evidence="1">
        <text>ATP + H2O = ADP + phosphate + H(+)</text>
        <dbReference type="Rhea" id="RHEA:13065"/>
        <dbReference type="ChEBI" id="CHEBI:15377"/>
        <dbReference type="ChEBI" id="CHEBI:15378"/>
        <dbReference type="ChEBI" id="CHEBI:30616"/>
        <dbReference type="ChEBI" id="CHEBI:43474"/>
        <dbReference type="ChEBI" id="CHEBI:456216"/>
    </reaction>
</comment>
<organism evidence="3 4">
    <name type="scientific">Plasmodiophora brassicae</name>
    <name type="common">Clubroot disease agent</name>
    <dbReference type="NCBI Taxonomy" id="37360"/>
    <lineage>
        <taxon>Eukaryota</taxon>
        <taxon>Sar</taxon>
        <taxon>Rhizaria</taxon>
        <taxon>Endomyxa</taxon>
        <taxon>Phytomyxea</taxon>
        <taxon>Plasmodiophorida</taxon>
        <taxon>Plasmodiophoridae</taxon>
        <taxon>Plasmodiophora</taxon>
    </lineage>
</organism>
<geneLocation type="mitochondrion" evidence="3"/>
<evidence type="ECO:0000256" key="1">
    <source>
        <dbReference type="ARBA" id="ARBA00049360"/>
    </source>
</evidence>
<dbReference type="Proteomes" id="UP000290189">
    <property type="component" value="Unassembled WGS sequence"/>
</dbReference>
<keyword evidence="3" id="KW-0496">Mitochondrion</keyword>
<accession>A0A3P3Y2R0</accession>
<evidence type="ECO:0008006" key="5">
    <source>
        <dbReference type="Google" id="ProtNLM"/>
    </source>
</evidence>
<evidence type="ECO:0000313" key="3">
    <source>
        <dbReference type="EMBL" id="SPQ94453.1"/>
    </source>
</evidence>
<dbReference type="Gene3D" id="3.30.420.40">
    <property type="match status" value="2"/>
</dbReference>
<dbReference type="InterPro" id="IPR043129">
    <property type="entry name" value="ATPase_NBD"/>
</dbReference>
<proteinExistence type="inferred from homology"/>
<dbReference type="Pfam" id="PF00022">
    <property type="entry name" value="Actin"/>
    <property type="match status" value="1"/>
</dbReference>
<dbReference type="AlphaFoldDB" id="A0A3P3Y2R0"/>
<comment type="similarity">
    <text evidence="2">Belongs to the actin family.</text>
</comment>
<evidence type="ECO:0000256" key="2">
    <source>
        <dbReference type="RuleBase" id="RU000487"/>
    </source>
</evidence>
<sequence length="610" mass="66840">MADVTDATKIIVLQPGSAYLRYGFAADDEPRSIPHVVAYRAAHRQAPAMTPLSDADLDIVRRRRNRGAKESMAMFKKKFKPKYDSSRAPSNGFFGGGTDLIFDETNSVRRLDAADENPWPLTDVSGSPSCVVGDDALHIPRSANYRLVWPIVRGRLASSEHRTTHSAIDALYDTFSFAFRELGVARNERANRAVALVVSDLMTQREIVDVHDLLLDQLGVGAVFVHRESILACLGAGLSTCCVVDIGKEKTHVACVREGLVVPGTSFVAYYGSDHIAETFLFLLRACSGEFGFDREHYFPFQDANLSDPQHFAVLDDLKVRACAFPPSTVEDVEFSQPYDIVLDGTRYSMNITQAGYLAPLALFQCDLLGPGVYVNTRHALHYLMDDVRPFDYMGKEVMETAPQIAGRAKDMARKTVGPTGDDAVPMSELAMEVDMGDNLEKDRDRTEEDSAYSEVASVASVETSPTPLHELVAASIGAVRDIELCRTLLSQIIIVGGSAKFKGFIEECEDRVLDTVASSIGASDRVEVLQDIHQSDPSNLSWLGAAILAQSTGCWITSKEWTVGLMTQMKLPLSVGYYIVSCLCRILDIMGQASTFFATAGVAYCYSIV</sequence>
<dbReference type="InterPro" id="IPR004000">
    <property type="entry name" value="Actin"/>
</dbReference>
<protein>
    <recommendedName>
        <fullName evidence="5">Actin-related protein 8</fullName>
    </recommendedName>
</protein>
<gene>
    <name evidence="3" type="ORF">PLBR_LOCUS1668</name>
</gene>
<dbReference type="CDD" id="cd10206">
    <property type="entry name" value="ASKHA_NBD_Arp8-like"/>
    <property type="match status" value="1"/>
</dbReference>
<name>A0A3P3Y2R0_PLABS</name>
<dbReference type="SMART" id="SM00268">
    <property type="entry name" value="ACTIN"/>
    <property type="match status" value="1"/>
</dbReference>
<reference evidence="3 4" key="1">
    <citation type="submission" date="2018-03" db="EMBL/GenBank/DDBJ databases">
        <authorList>
            <person name="Fogelqvist J."/>
        </authorList>
    </citation>
    <scope>NUCLEOTIDE SEQUENCE [LARGE SCALE GENOMIC DNA]</scope>
</reference>